<organism evidence="2 3">
    <name type="scientific">Azospirillum argentinense</name>
    <dbReference type="NCBI Taxonomy" id="2970906"/>
    <lineage>
        <taxon>Bacteria</taxon>
        <taxon>Pseudomonadati</taxon>
        <taxon>Pseudomonadota</taxon>
        <taxon>Alphaproteobacteria</taxon>
        <taxon>Rhodospirillales</taxon>
        <taxon>Azospirillaceae</taxon>
        <taxon>Azospirillum</taxon>
    </lineage>
</organism>
<gene>
    <name evidence="2" type="ORF">FH063_002391</name>
</gene>
<feature type="region of interest" description="Disordered" evidence="1">
    <location>
        <begin position="192"/>
        <end position="216"/>
    </location>
</feature>
<sequence length="251" mass="26660">MGTFLTVMCMQSAALAEQGSAERAAADHLSQKLAASRYMSRNCDADPLRNWPGYEGRDVRRCAYSVTSGGKTLSAIVYLLNPTAANIAVRIGNACSAVGLADHPRCGERLARHIIGQSGGQFPVAGLVIERKVDAGGQGADPVYLEFRDGTTVVTGERLNFTDVQLDVAAMDRAAKAPVIATRRYARIASATRDDYRRSGGQEPVGASPAGDPKHLWPSVIRANELRAQDGGNDALLNGVAHRMRAALAAQ</sequence>
<evidence type="ECO:0000313" key="3">
    <source>
        <dbReference type="Proteomes" id="UP000325333"/>
    </source>
</evidence>
<evidence type="ECO:0000313" key="2">
    <source>
        <dbReference type="EMBL" id="KAA1053809.1"/>
    </source>
</evidence>
<name>A0A5B0KNG0_9PROT</name>
<proteinExistence type="predicted"/>
<evidence type="ECO:0000256" key="1">
    <source>
        <dbReference type="SAM" id="MobiDB-lite"/>
    </source>
</evidence>
<accession>A0A5B0KNG0</accession>
<comment type="caution">
    <text evidence="2">The sequence shown here is derived from an EMBL/GenBank/DDBJ whole genome shotgun (WGS) entry which is preliminary data.</text>
</comment>
<dbReference type="EMBL" id="VEWN01000013">
    <property type="protein sequence ID" value="KAA1053809.1"/>
    <property type="molecule type" value="Genomic_DNA"/>
</dbReference>
<dbReference type="Proteomes" id="UP000325333">
    <property type="component" value="Unassembled WGS sequence"/>
</dbReference>
<dbReference type="AlphaFoldDB" id="A0A5B0KNG0"/>
<reference evidence="2 3" key="1">
    <citation type="submission" date="2019-07" db="EMBL/GenBank/DDBJ databases">
        <title>Genome sequencing of the stress-tolerant strain Azospirillum brasilense Az19.</title>
        <authorList>
            <person name="Maroniche G.A."/>
            <person name="Garcia J.E."/>
            <person name="Pagnussat L."/>
            <person name="Amenta M."/>
            <person name="Creus C.M."/>
        </authorList>
    </citation>
    <scope>NUCLEOTIDE SEQUENCE [LARGE SCALE GENOMIC DNA]</scope>
    <source>
        <strain evidence="2 3">Az19</strain>
    </source>
</reference>
<protein>
    <submittedName>
        <fullName evidence="2">Uncharacterized protein</fullName>
    </submittedName>
</protein>